<evidence type="ECO:0000256" key="1">
    <source>
        <dbReference type="SAM" id="MobiDB-lite"/>
    </source>
</evidence>
<evidence type="ECO:0000313" key="4">
    <source>
        <dbReference type="Proteomes" id="UP001279553"/>
    </source>
</evidence>
<reference evidence="3 4" key="1">
    <citation type="submission" date="2023-11" db="EMBL/GenBank/DDBJ databases">
        <title>MicrobeMod: A computational toolkit for identifying prokaryotic methylation and restriction-modification with nanopore sequencing.</title>
        <authorList>
            <person name="Crits-Christoph A."/>
            <person name="Kang S.C."/>
            <person name="Lee H."/>
            <person name="Ostrov N."/>
        </authorList>
    </citation>
    <scope>NUCLEOTIDE SEQUENCE [LARGE SCALE GENOMIC DNA]</scope>
    <source>
        <strain evidence="3 4">DSMZ 700</strain>
    </source>
</reference>
<feature type="signal peptide" evidence="2">
    <location>
        <begin position="1"/>
        <end position="20"/>
    </location>
</feature>
<accession>A0AAW9DP94</accession>
<dbReference type="EMBL" id="JAWXYB010000018">
    <property type="protein sequence ID" value="MDX5930894.1"/>
    <property type="molecule type" value="Genomic_DNA"/>
</dbReference>
<feature type="compositionally biased region" description="Polar residues" evidence="1">
    <location>
        <begin position="32"/>
        <end position="65"/>
    </location>
</feature>
<comment type="caution">
    <text evidence="3">The sequence shown here is derived from an EMBL/GenBank/DDBJ whole genome shotgun (WGS) entry which is preliminary data.</text>
</comment>
<organism evidence="3 4">
    <name type="scientific">Acidiphilium acidophilum</name>
    <name type="common">Thiobacillus acidophilus</name>
    <dbReference type="NCBI Taxonomy" id="76588"/>
    <lineage>
        <taxon>Bacteria</taxon>
        <taxon>Pseudomonadati</taxon>
        <taxon>Pseudomonadota</taxon>
        <taxon>Alphaproteobacteria</taxon>
        <taxon>Acetobacterales</taxon>
        <taxon>Acidocellaceae</taxon>
        <taxon>Acidiphilium</taxon>
    </lineage>
</organism>
<evidence type="ECO:0000256" key="2">
    <source>
        <dbReference type="SAM" id="SignalP"/>
    </source>
</evidence>
<keyword evidence="4" id="KW-1185">Reference proteome</keyword>
<name>A0AAW9DP94_ACIAO</name>
<protein>
    <submittedName>
        <fullName evidence="3">Uncharacterized protein</fullName>
    </submittedName>
</protein>
<sequence length="282" mass="29083">MRKILMTGSALIMMSGLAFAQTPAGGQAPTAGMNSTGVTGQMPGSTSGNMTPSSPNPNTAMPAERQSTMGKTMHHGAMNGGMHHTAMRNGMNHHGMMNHGMISHSMGGGMPMNASAGEYLHIAQQAVMSHNKMRAHDALGRAETDMLTNSYVQGSVNGPISTPAIAAVRGARKAVEGGDYHQASMMIHRAMMEMHQGMMGRPGMHKPGMGASSDMGTPVPGNTGMAPDGGAMNNGAMNHGAMNHGAMNNGAMNNGSMPGSAMQGKKDSTMHNQMTNSTGSSM</sequence>
<feature type="region of interest" description="Disordered" evidence="1">
    <location>
        <begin position="24"/>
        <end position="65"/>
    </location>
</feature>
<keyword evidence="2" id="KW-0732">Signal</keyword>
<gene>
    <name evidence="3" type="ORF">SIL87_08975</name>
</gene>
<feature type="chain" id="PRO_5043420925" evidence="2">
    <location>
        <begin position="21"/>
        <end position="282"/>
    </location>
</feature>
<proteinExistence type="predicted"/>
<dbReference type="Proteomes" id="UP001279553">
    <property type="component" value="Unassembled WGS sequence"/>
</dbReference>
<evidence type="ECO:0000313" key="3">
    <source>
        <dbReference type="EMBL" id="MDX5930894.1"/>
    </source>
</evidence>
<dbReference type="AlphaFoldDB" id="A0AAW9DP94"/>
<feature type="compositionally biased region" description="Polar residues" evidence="1">
    <location>
        <begin position="270"/>
        <end position="282"/>
    </location>
</feature>
<dbReference type="RefSeq" id="WP_319613820.1">
    <property type="nucleotide sequence ID" value="NZ_JAWXYB010000018.1"/>
</dbReference>
<feature type="region of interest" description="Disordered" evidence="1">
    <location>
        <begin position="256"/>
        <end position="282"/>
    </location>
</feature>